<dbReference type="InterPro" id="IPR051531">
    <property type="entry name" value="N-acetyltransferase"/>
</dbReference>
<reference evidence="2 3" key="1">
    <citation type="submission" date="2016-10" db="EMBL/GenBank/DDBJ databases">
        <authorList>
            <person name="de Groot N.N."/>
        </authorList>
    </citation>
    <scope>NUCLEOTIDE SEQUENCE [LARGE SCALE GENOMIC DNA]</scope>
    <source>
        <strain evidence="2 3">DSM 29340</strain>
    </source>
</reference>
<keyword evidence="2" id="KW-0808">Transferase</keyword>
<dbReference type="SUPFAM" id="SSF55729">
    <property type="entry name" value="Acyl-CoA N-acyltransferases (Nat)"/>
    <property type="match status" value="1"/>
</dbReference>
<dbReference type="PANTHER" id="PTHR43792:SF1">
    <property type="entry name" value="N-ACETYLTRANSFERASE DOMAIN-CONTAINING PROTEIN"/>
    <property type="match status" value="1"/>
</dbReference>
<dbReference type="PANTHER" id="PTHR43792">
    <property type="entry name" value="GNAT FAMILY, PUTATIVE (AFU_ORTHOLOGUE AFUA_3G00765)-RELATED-RELATED"/>
    <property type="match status" value="1"/>
</dbReference>
<dbReference type="EMBL" id="FNYD01000001">
    <property type="protein sequence ID" value="SEI43501.1"/>
    <property type="molecule type" value="Genomic_DNA"/>
</dbReference>
<proteinExistence type="predicted"/>
<dbReference type="Proteomes" id="UP000199379">
    <property type="component" value="Unassembled WGS sequence"/>
</dbReference>
<dbReference type="OrthoDB" id="9804153at2"/>
<feature type="domain" description="N-acetyltransferase" evidence="1">
    <location>
        <begin position="10"/>
        <end position="165"/>
    </location>
</feature>
<dbReference type="GO" id="GO:0016747">
    <property type="term" value="F:acyltransferase activity, transferring groups other than amino-acyl groups"/>
    <property type="evidence" value="ECO:0007669"/>
    <property type="project" value="InterPro"/>
</dbReference>
<sequence>MPEQLATERLLLRRLRADDAPALHAVFSDALAMQYFGDRHETLQQTVDWVSGSVDAPDSRCREYAIVLEGCVIGKAGVWNAPEIGFFLLRDHWGRGYMREALVRLLPRFFEMMDLDEITADVDPRNAASLALLHKLGFAETHRASATIRIGGEWCDSVFLRLGRDQAVSGPASTST</sequence>
<evidence type="ECO:0000313" key="3">
    <source>
        <dbReference type="Proteomes" id="UP000199379"/>
    </source>
</evidence>
<gene>
    <name evidence="2" type="ORF">SAMN05444007_101171</name>
</gene>
<dbReference type="AlphaFoldDB" id="A0A1H6QIG4"/>
<organism evidence="2 3">
    <name type="scientific">Cribrihabitans marinus</name>
    <dbReference type="NCBI Taxonomy" id="1227549"/>
    <lineage>
        <taxon>Bacteria</taxon>
        <taxon>Pseudomonadati</taxon>
        <taxon>Pseudomonadota</taxon>
        <taxon>Alphaproteobacteria</taxon>
        <taxon>Rhodobacterales</taxon>
        <taxon>Paracoccaceae</taxon>
        <taxon>Cribrihabitans</taxon>
    </lineage>
</organism>
<dbReference type="RefSeq" id="WP_092361602.1">
    <property type="nucleotide sequence ID" value="NZ_BMGV01000001.1"/>
</dbReference>
<dbReference type="InterPro" id="IPR016181">
    <property type="entry name" value="Acyl_CoA_acyltransferase"/>
</dbReference>
<name>A0A1H6QIG4_9RHOB</name>
<evidence type="ECO:0000313" key="2">
    <source>
        <dbReference type="EMBL" id="SEI43501.1"/>
    </source>
</evidence>
<keyword evidence="3" id="KW-1185">Reference proteome</keyword>
<dbReference type="Gene3D" id="3.40.630.30">
    <property type="match status" value="1"/>
</dbReference>
<dbReference type="Pfam" id="PF13302">
    <property type="entry name" value="Acetyltransf_3"/>
    <property type="match status" value="1"/>
</dbReference>
<dbReference type="PROSITE" id="PS51186">
    <property type="entry name" value="GNAT"/>
    <property type="match status" value="1"/>
</dbReference>
<accession>A0A1H6QIG4</accession>
<evidence type="ECO:0000259" key="1">
    <source>
        <dbReference type="PROSITE" id="PS51186"/>
    </source>
</evidence>
<protein>
    <submittedName>
        <fullName evidence="2">Protein N-acetyltransferase, RimJ/RimL family</fullName>
    </submittedName>
</protein>
<dbReference type="InterPro" id="IPR000182">
    <property type="entry name" value="GNAT_dom"/>
</dbReference>
<dbReference type="STRING" id="1227549.SAMN05444007_101171"/>